<evidence type="ECO:0000313" key="2">
    <source>
        <dbReference type="EMBL" id="KAB2593604.1"/>
    </source>
</evidence>
<reference evidence="2 3" key="1">
    <citation type="submission" date="2019-09" db="EMBL/GenBank/DDBJ databases">
        <authorList>
            <person name="Liu P."/>
        </authorList>
    </citation>
    <scope>NUCLEOTIDE SEQUENCE [LARGE SCALE GENOMIC DNA]</scope>
    <source>
        <strain evidence="2 3">TRM68085</strain>
    </source>
</reference>
<sequence length="60" mass="6075">MAANKDNLKPNGDAHATGEDITTQDAHATTKPVTKLGDAHATGEPVGKLGDAHATSEPAK</sequence>
<evidence type="ECO:0000313" key="3">
    <source>
        <dbReference type="Proteomes" id="UP000326907"/>
    </source>
</evidence>
<comment type="caution">
    <text evidence="2">The sequence shown here is derived from an EMBL/GenBank/DDBJ whole genome shotgun (WGS) entry which is preliminary data.</text>
</comment>
<proteinExistence type="predicted"/>
<keyword evidence="3" id="KW-1185">Reference proteome</keyword>
<gene>
    <name evidence="2" type="ORF">F5983_04795</name>
</gene>
<accession>A0A5N5F4Z9</accession>
<protein>
    <recommendedName>
        <fullName evidence="4">Sigma-like protein</fullName>
    </recommendedName>
</protein>
<name>A0A5N5F4Z9_9ACTN</name>
<evidence type="ECO:0000256" key="1">
    <source>
        <dbReference type="SAM" id="MobiDB-lite"/>
    </source>
</evidence>
<feature type="region of interest" description="Disordered" evidence="1">
    <location>
        <begin position="1"/>
        <end position="60"/>
    </location>
</feature>
<dbReference type="AlphaFoldDB" id="A0A5N5F4Z9"/>
<dbReference type="EMBL" id="VYUA01000003">
    <property type="protein sequence ID" value="KAB2593604.1"/>
    <property type="molecule type" value="Genomic_DNA"/>
</dbReference>
<dbReference type="RefSeq" id="WP_151509177.1">
    <property type="nucleotide sequence ID" value="NZ_JBMVCA010000011.1"/>
</dbReference>
<evidence type="ECO:0008006" key="4">
    <source>
        <dbReference type="Google" id="ProtNLM"/>
    </source>
</evidence>
<organism evidence="2 3">
    <name type="scientific">Streptomyces arboris</name>
    <dbReference type="NCBI Taxonomy" id="2600619"/>
    <lineage>
        <taxon>Bacteria</taxon>
        <taxon>Bacillati</taxon>
        <taxon>Actinomycetota</taxon>
        <taxon>Actinomycetes</taxon>
        <taxon>Kitasatosporales</taxon>
        <taxon>Streptomycetaceae</taxon>
        <taxon>Streptomyces</taxon>
    </lineage>
</organism>
<dbReference type="Proteomes" id="UP000326907">
    <property type="component" value="Unassembled WGS sequence"/>
</dbReference>